<evidence type="ECO:0000313" key="7">
    <source>
        <dbReference type="EMBL" id="AOT58848.1"/>
    </source>
</evidence>
<dbReference type="InterPro" id="IPR001296">
    <property type="entry name" value="Glyco_trans_1"/>
</dbReference>
<keyword evidence="4 7" id="KW-0808">Transferase</keyword>
<dbReference type="KEGG" id="srn:A4G23_01669"/>
<dbReference type="AlphaFoldDB" id="A0A1D8G065"/>
<dbReference type="GO" id="GO:0016757">
    <property type="term" value="F:glycosyltransferase activity"/>
    <property type="evidence" value="ECO:0007669"/>
    <property type="project" value="UniProtKB-KW"/>
</dbReference>
<evidence type="ECO:0000259" key="6">
    <source>
        <dbReference type="Pfam" id="PF13439"/>
    </source>
</evidence>
<dbReference type="EMBL" id="CP017316">
    <property type="protein sequence ID" value="AOT58848.1"/>
    <property type="molecule type" value="Genomic_DNA"/>
</dbReference>
<dbReference type="Pfam" id="PF00534">
    <property type="entry name" value="Glycos_transf_1"/>
    <property type="match status" value="1"/>
</dbReference>
<reference evidence="7 8" key="1">
    <citation type="submission" date="2016-09" db="EMBL/GenBank/DDBJ databases">
        <title>Streptomyces rubrolavendulae MJM4426 Genome sequencing and assembly.</title>
        <authorList>
            <person name="Kim J.-G."/>
        </authorList>
    </citation>
    <scope>NUCLEOTIDE SEQUENCE [LARGE SCALE GENOMIC DNA]</scope>
    <source>
        <strain evidence="7 8">MJM4426</strain>
    </source>
</reference>
<dbReference type="PANTHER" id="PTHR12526">
    <property type="entry name" value="GLYCOSYLTRANSFERASE"/>
    <property type="match status" value="1"/>
</dbReference>
<sequence>MKQAASRDAAVVTPWYPTRELPFRGSFVQAMVAATAPGCDSFTVYHCDPWVAPMDAAATKAVEEANAKVMARAAHRVPTAGGAELVSFPVTTPRGQDYGAQSRNHERQLRNLLGGEPIDADVVHAHVGLPSGWAALKNARPGAKVFVTEHASFLERVFQDPEAVELYDELMHGVTGFLVVGDKVTEVLERQFPHHADKILRIPNPISFDEPRPEPVKDLRSWLYLGSVTEHKGVTWLVEAFARCHAEDPTLTLTLVGEGPLRGPLTERVAELGLGDAVKLPGSIPHEQALELMRGHDLLVHPSRYETFGMTIVEGIAAGMPVLVTRCGGPEKTLAGIEDAAGELIDVEENAESISEGYRRLRARFLDGQLDLARAQAKLAADYGYEAVAQAHYRLWFPDSP</sequence>
<name>A0A1D8G065_9ACTN</name>
<evidence type="ECO:0000256" key="4">
    <source>
        <dbReference type="ARBA" id="ARBA00022679"/>
    </source>
</evidence>
<feature type="domain" description="Glycosyltransferase subfamily 4-like N-terminal" evidence="6">
    <location>
        <begin position="85"/>
        <end position="208"/>
    </location>
</feature>
<dbReference type="Proteomes" id="UP000095349">
    <property type="component" value="Chromosome"/>
</dbReference>
<dbReference type="InterPro" id="IPR028098">
    <property type="entry name" value="Glyco_trans_4-like_N"/>
</dbReference>
<dbReference type="Gene3D" id="3.40.50.2000">
    <property type="entry name" value="Glycogen Phosphorylase B"/>
    <property type="match status" value="2"/>
</dbReference>
<evidence type="ECO:0000259" key="5">
    <source>
        <dbReference type="Pfam" id="PF00534"/>
    </source>
</evidence>
<dbReference type="STRING" id="285473.A4G23_01669"/>
<dbReference type="RefSeq" id="WP_037936463.1">
    <property type="nucleotide sequence ID" value="NZ_CP017316.1"/>
</dbReference>
<gene>
    <name evidence="7" type="primary">gtf1</name>
    <name evidence="7" type="ORF">A4G23_01669</name>
</gene>
<evidence type="ECO:0000256" key="1">
    <source>
        <dbReference type="ARBA" id="ARBA00009481"/>
    </source>
</evidence>
<accession>A0A1D8G065</accession>
<feature type="domain" description="Glycosyl transferase family 1" evidence="5">
    <location>
        <begin position="218"/>
        <end position="361"/>
    </location>
</feature>
<comment type="similarity">
    <text evidence="1">Belongs to the glycosyltransferase group 1 family. Glycosyltransferase 4 subfamily.</text>
</comment>
<evidence type="ECO:0000313" key="8">
    <source>
        <dbReference type="Proteomes" id="UP000095349"/>
    </source>
</evidence>
<dbReference type="Pfam" id="PF13439">
    <property type="entry name" value="Glyco_transf_4"/>
    <property type="match status" value="1"/>
</dbReference>
<dbReference type="SUPFAM" id="SSF53756">
    <property type="entry name" value="UDP-Glycosyltransferase/glycogen phosphorylase"/>
    <property type="match status" value="1"/>
</dbReference>
<dbReference type="PATRIC" id="fig|285473.5.peg.1731"/>
<evidence type="ECO:0000256" key="3">
    <source>
        <dbReference type="ARBA" id="ARBA00022676"/>
    </source>
</evidence>
<evidence type="ECO:0000256" key="2">
    <source>
        <dbReference type="ARBA" id="ARBA00021292"/>
    </source>
</evidence>
<keyword evidence="8" id="KW-1185">Reference proteome</keyword>
<organism evidence="7 8">
    <name type="scientific">Streptomyces rubrolavendulae</name>
    <dbReference type="NCBI Taxonomy" id="285473"/>
    <lineage>
        <taxon>Bacteria</taxon>
        <taxon>Bacillati</taxon>
        <taxon>Actinomycetota</taxon>
        <taxon>Actinomycetes</taxon>
        <taxon>Kitasatosporales</taxon>
        <taxon>Streptomycetaceae</taxon>
        <taxon>Streptomyces</taxon>
    </lineage>
</organism>
<dbReference type="GeneID" id="91403237"/>
<protein>
    <recommendedName>
        <fullName evidence="2">D-inositol 3-phosphate glycosyltransferase</fullName>
    </recommendedName>
</protein>
<dbReference type="PANTHER" id="PTHR12526:SF640">
    <property type="entry name" value="COLANIC ACID BIOSYNTHESIS GLYCOSYLTRANSFERASE WCAL-RELATED"/>
    <property type="match status" value="1"/>
</dbReference>
<proteinExistence type="inferred from homology"/>
<keyword evidence="3 7" id="KW-0328">Glycosyltransferase</keyword>